<sequence>MPPRSKPLAPIARGEKAGRLATSEMIKTLSPETGSVEGVVRRIEQVGIIVARGHQEAGMRTDEVRAWHIGFEAGMRLELGDYMRRF</sequence>
<evidence type="ECO:0000313" key="1">
    <source>
        <dbReference type="EMBL" id="SFM24095.1"/>
    </source>
</evidence>
<organism evidence="1 2">
    <name type="scientific">Methylobacterium pseudosasicola</name>
    <dbReference type="NCBI Taxonomy" id="582667"/>
    <lineage>
        <taxon>Bacteria</taxon>
        <taxon>Pseudomonadati</taxon>
        <taxon>Pseudomonadota</taxon>
        <taxon>Alphaproteobacteria</taxon>
        <taxon>Hyphomicrobiales</taxon>
        <taxon>Methylobacteriaceae</taxon>
        <taxon>Methylobacterium</taxon>
    </lineage>
</organism>
<dbReference type="AlphaFoldDB" id="A0A1I4P8Y9"/>
<dbReference type="Proteomes" id="UP000199048">
    <property type="component" value="Unassembled WGS sequence"/>
</dbReference>
<keyword evidence="2" id="KW-1185">Reference proteome</keyword>
<dbReference type="EMBL" id="FOTK01000023">
    <property type="protein sequence ID" value="SFM24095.1"/>
    <property type="molecule type" value="Genomic_DNA"/>
</dbReference>
<reference evidence="2" key="1">
    <citation type="submission" date="2016-10" db="EMBL/GenBank/DDBJ databases">
        <authorList>
            <person name="Varghese N."/>
            <person name="Submissions S."/>
        </authorList>
    </citation>
    <scope>NUCLEOTIDE SEQUENCE [LARGE SCALE GENOMIC DNA]</scope>
    <source>
        <strain evidence="2">BL36</strain>
    </source>
</reference>
<name>A0A1I4P8Y9_9HYPH</name>
<dbReference type="STRING" id="582667.SAMN05192568_1023110"/>
<gene>
    <name evidence="1" type="ORF">SAMN05192568_1023110</name>
</gene>
<accession>A0A1I4P8Y9</accession>
<protein>
    <submittedName>
        <fullName evidence="1">Uncharacterized protein</fullName>
    </submittedName>
</protein>
<evidence type="ECO:0000313" key="2">
    <source>
        <dbReference type="Proteomes" id="UP000199048"/>
    </source>
</evidence>
<proteinExistence type="predicted"/>